<evidence type="ECO:0000256" key="1">
    <source>
        <dbReference type="ARBA" id="ARBA00022729"/>
    </source>
</evidence>
<dbReference type="AlphaFoldDB" id="A0A9X1V1V3"/>
<evidence type="ECO:0000313" key="3">
    <source>
        <dbReference type="EMBL" id="MCH4822574.1"/>
    </source>
</evidence>
<protein>
    <submittedName>
        <fullName evidence="3">Thioredoxin family protein</fullName>
    </submittedName>
</protein>
<dbReference type="Pfam" id="PF13899">
    <property type="entry name" value="Thioredoxin_7"/>
    <property type="match status" value="1"/>
</dbReference>
<accession>A0A9X1V1V3</accession>
<dbReference type="PANTHER" id="PTHR15337:SF11">
    <property type="entry name" value="THIOREDOXIN DOMAIN-CONTAINING PROTEIN"/>
    <property type="match status" value="1"/>
</dbReference>
<keyword evidence="4" id="KW-1185">Reference proteome</keyword>
<dbReference type="InterPro" id="IPR036249">
    <property type="entry name" value="Thioredoxin-like_sf"/>
</dbReference>
<dbReference type="PROSITE" id="PS51352">
    <property type="entry name" value="THIOREDOXIN_2"/>
    <property type="match status" value="1"/>
</dbReference>
<dbReference type="RefSeq" id="WP_240712700.1">
    <property type="nucleotide sequence ID" value="NZ_JAKVTV010000001.1"/>
</dbReference>
<proteinExistence type="predicted"/>
<evidence type="ECO:0000313" key="4">
    <source>
        <dbReference type="Proteomes" id="UP001139226"/>
    </source>
</evidence>
<dbReference type="PANTHER" id="PTHR15337">
    <property type="entry name" value="ANTERIOR GRADIENT PROTEIN-RELATED"/>
    <property type="match status" value="1"/>
</dbReference>
<feature type="domain" description="Thioredoxin" evidence="2">
    <location>
        <begin position="6"/>
        <end position="156"/>
    </location>
</feature>
<dbReference type="SUPFAM" id="SSF52833">
    <property type="entry name" value="Thioredoxin-like"/>
    <property type="match status" value="1"/>
</dbReference>
<comment type="caution">
    <text evidence="3">The sequence shown here is derived from an EMBL/GenBank/DDBJ whole genome shotgun (WGS) entry which is preliminary data.</text>
</comment>
<gene>
    <name evidence="3" type="ORF">ML462_05255</name>
</gene>
<organism evidence="3 4">
    <name type="scientific">Christiangramia lutea</name>
    <dbReference type="NCBI Taxonomy" id="1607951"/>
    <lineage>
        <taxon>Bacteria</taxon>
        <taxon>Pseudomonadati</taxon>
        <taxon>Bacteroidota</taxon>
        <taxon>Flavobacteriia</taxon>
        <taxon>Flavobacteriales</taxon>
        <taxon>Flavobacteriaceae</taxon>
        <taxon>Christiangramia</taxon>
    </lineage>
</organism>
<dbReference type="InterPro" id="IPR013766">
    <property type="entry name" value="Thioredoxin_domain"/>
</dbReference>
<sequence length="156" mass="18547">MKRIFFLLMIIVPQITFGQKDEINWIGFEELEDSLKTENKPVVIYFYTDWCVYCKKMDRNAFRNKEVIQKLNTEFYAVKMDAESVENIEFEGQIFTNEQQKTNRRGIHQIPLLLASRKDKPISFPVVMVLDANFQVKRKSHEYLTTDNLKTLIKID</sequence>
<evidence type="ECO:0000259" key="2">
    <source>
        <dbReference type="PROSITE" id="PS51352"/>
    </source>
</evidence>
<reference evidence="3" key="1">
    <citation type="submission" date="2022-03" db="EMBL/GenBank/DDBJ databases">
        <title>Gramella crocea sp. nov., isolated from activated sludge of a seafood processing plant.</title>
        <authorList>
            <person name="Zhang X."/>
        </authorList>
    </citation>
    <scope>NUCLEOTIDE SEQUENCE</scope>
    <source>
        <strain evidence="3">YJ019</strain>
    </source>
</reference>
<dbReference type="Gene3D" id="3.40.30.10">
    <property type="entry name" value="Glutaredoxin"/>
    <property type="match status" value="1"/>
</dbReference>
<dbReference type="Proteomes" id="UP001139226">
    <property type="component" value="Unassembled WGS sequence"/>
</dbReference>
<keyword evidence="1" id="KW-0732">Signal</keyword>
<dbReference type="EMBL" id="JAKVTV010000001">
    <property type="protein sequence ID" value="MCH4822574.1"/>
    <property type="molecule type" value="Genomic_DNA"/>
</dbReference>
<dbReference type="InterPro" id="IPR051099">
    <property type="entry name" value="AGR/TXD"/>
</dbReference>
<name>A0A9X1V1V3_9FLAO</name>